<feature type="transmembrane region" description="Helical" evidence="1">
    <location>
        <begin position="29"/>
        <end position="46"/>
    </location>
</feature>
<keyword evidence="3" id="KW-1185">Reference proteome</keyword>
<evidence type="ECO:0000313" key="3">
    <source>
        <dbReference type="Proteomes" id="UP000027466"/>
    </source>
</evidence>
<keyword evidence="1" id="KW-0812">Transmembrane</keyword>
<feature type="transmembrane region" description="Helical" evidence="1">
    <location>
        <begin position="52"/>
        <end position="74"/>
    </location>
</feature>
<reference evidence="2 3" key="1">
    <citation type="submission" date="2014-03" db="EMBL/GenBank/DDBJ databases">
        <title>Draft Genome Sequences of Four Burkholderia Strains.</title>
        <authorList>
            <person name="Liu X.Y."/>
            <person name="Li C.X."/>
            <person name="Xu J.H."/>
        </authorList>
    </citation>
    <scope>NUCLEOTIDE SEQUENCE [LARGE SCALE GENOMIC DNA]</scope>
    <source>
        <strain evidence="2 3">DSM 50014</strain>
    </source>
</reference>
<dbReference type="AlphaFoldDB" id="A0A069PLA4"/>
<keyword evidence="1" id="KW-0472">Membrane</keyword>
<dbReference type="EMBL" id="JFHC01000031">
    <property type="protein sequence ID" value="KDR41152.1"/>
    <property type="molecule type" value="Genomic_DNA"/>
</dbReference>
<accession>A0A069PLA4</accession>
<keyword evidence="1" id="KW-1133">Transmembrane helix</keyword>
<gene>
    <name evidence="2" type="ORF">BG61_20815</name>
</gene>
<sequence length="80" mass="8518">MTLSSFIAITICIAVWLLLQNGRRRVYGAVLGLANTLLWILAALSAGTNMVALVAGVCALQFACFLLAVASVSFRRSHAH</sequence>
<proteinExistence type="predicted"/>
<dbReference type="RefSeq" id="WP_035936376.1">
    <property type="nucleotide sequence ID" value="NZ_CADFFX010000009.1"/>
</dbReference>
<feature type="transmembrane region" description="Helical" evidence="1">
    <location>
        <begin position="6"/>
        <end position="22"/>
    </location>
</feature>
<evidence type="ECO:0000256" key="1">
    <source>
        <dbReference type="SAM" id="Phobius"/>
    </source>
</evidence>
<dbReference type="Proteomes" id="UP000027466">
    <property type="component" value="Unassembled WGS sequence"/>
</dbReference>
<dbReference type="STRING" id="60547.GCA_000751215_04829"/>
<protein>
    <submittedName>
        <fullName evidence="2">Uncharacterized protein</fullName>
    </submittedName>
</protein>
<evidence type="ECO:0000313" key="2">
    <source>
        <dbReference type="EMBL" id="KDR41152.1"/>
    </source>
</evidence>
<organism evidence="2 3">
    <name type="scientific">Caballeronia glathei</name>
    <dbReference type="NCBI Taxonomy" id="60547"/>
    <lineage>
        <taxon>Bacteria</taxon>
        <taxon>Pseudomonadati</taxon>
        <taxon>Pseudomonadota</taxon>
        <taxon>Betaproteobacteria</taxon>
        <taxon>Burkholderiales</taxon>
        <taxon>Burkholderiaceae</taxon>
        <taxon>Caballeronia</taxon>
    </lineage>
</organism>
<comment type="caution">
    <text evidence="2">The sequence shown here is derived from an EMBL/GenBank/DDBJ whole genome shotgun (WGS) entry which is preliminary data.</text>
</comment>
<name>A0A069PLA4_9BURK</name>